<dbReference type="GO" id="GO:0004668">
    <property type="term" value="F:protein-arginine deiminase activity"/>
    <property type="evidence" value="ECO:0007669"/>
    <property type="project" value="InterPro"/>
</dbReference>
<dbReference type="PANTHER" id="PTHR31377:SF0">
    <property type="entry name" value="AGMATINE DEIMINASE-RELATED"/>
    <property type="match status" value="1"/>
</dbReference>
<sequence length="373" mass="40581">MTSPDTTLRMPPEWAPHERTWMAFPPANATFGEPGSATLDAAREAWARVARKIAEYEPVTVVSAPLDLPIAQELLGDAVTLRPMPLDDAWMRDIGPSFVHRADGELAAVDWVFNGWGAQSWATWTKDEHIAAAITAVTGAARVSSLLVNEGGAFHVDGRGTVLLTETVQRDPGRNPELSHAQVEAEIHALLGTTQAVWFPRGLTRDYEEFGTRGHVDMFAAFTPSGSILLHRQDDPEHPDHAVTRELRAFLETARDAAGEPFQIIDVPAPKTILDDGEHVDWTYINHYVANGVVLLCAYDDPHDDDAAAILAQAYPDRRIELLDARDILRFGGGIHCITQQQPAPVNRAAPLDQSTPADQSTPPGQSAGPGRG</sequence>
<dbReference type="PANTHER" id="PTHR31377">
    <property type="entry name" value="AGMATINE DEIMINASE-RELATED"/>
    <property type="match status" value="1"/>
</dbReference>
<dbReference type="Pfam" id="PF04371">
    <property type="entry name" value="PAD_porph"/>
    <property type="match status" value="1"/>
</dbReference>
<reference evidence="3 4" key="1">
    <citation type="submission" date="2020-08" db="EMBL/GenBank/DDBJ databases">
        <title>Sequencing the genomes of 1000 actinobacteria strains.</title>
        <authorList>
            <person name="Klenk H.-P."/>
        </authorList>
    </citation>
    <scope>NUCLEOTIDE SEQUENCE [LARGE SCALE GENOMIC DNA]</scope>
    <source>
        <strain evidence="3 4">DSM 19081</strain>
    </source>
</reference>
<dbReference type="EC" id="3.5.3.12" evidence="3"/>
<evidence type="ECO:0000256" key="1">
    <source>
        <dbReference type="ARBA" id="ARBA00022801"/>
    </source>
</evidence>
<dbReference type="EMBL" id="JACJIH010000001">
    <property type="protein sequence ID" value="MBA8920186.1"/>
    <property type="molecule type" value="Genomic_DNA"/>
</dbReference>
<dbReference type="SUPFAM" id="SSF55909">
    <property type="entry name" value="Pentein"/>
    <property type="match status" value="1"/>
</dbReference>
<dbReference type="AlphaFoldDB" id="A0A839FJZ5"/>
<accession>A0A839FJZ5</accession>
<evidence type="ECO:0000256" key="2">
    <source>
        <dbReference type="SAM" id="MobiDB-lite"/>
    </source>
</evidence>
<dbReference type="Proteomes" id="UP000546252">
    <property type="component" value="Unassembled WGS sequence"/>
</dbReference>
<gene>
    <name evidence="3" type="ORF">HNR24_000119</name>
</gene>
<dbReference type="GO" id="GO:0009446">
    <property type="term" value="P:putrescine biosynthetic process"/>
    <property type="evidence" value="ECO:0007669"/>
    <property type="project" value="InterPro"/>
</dbReference>
<dbReference type="Gene3D" id="3.75.10.10">
    <property type="entry name" value="L-arginine/glycine Amidinotransferase, Chain A"/>
    <property type="match status" value="1"/>
</dbReference>
<proteinExistence type="predicted"/>
<dbReference type="InterPro" id="IPR007466">
    <property type="entry name" value="Peptidyl-Arg-deiminase_porph"/>
</dbReference>
<feature type="compositionally biased region" description="Polar residues" evidence="2">
    <location>
        <begin position="353"/>
        <end position="365"/>
    </location>
</feature>
<feature type="region of interest" description="Disordered" evidence="2">
    <location>
        <begin position="342"/>
        <end position="373"/>
    </location>
</feature>
<evidence type="ECO:0000313" key="3">
    <source>
        <dbReference type="EMBL" id="MBA8920186.1"/>
    </source>
</evidence>
<protein>
    <submittedName>
        <fullName evidence="3">Agmatine deiminase</fullName>
        <ecNumber evidence="3">3.5.3.12</ecNumber>
    </submittedName>
</protein>
<organism evidence="3 4">
    <name type="scientific">Nesterenkonia jeotgali</name>
    <dbReference type="NCBI Taxonomy" id="317018"/>
    <lineage>
        <taxon>Bacteria</taxon>
        <taxon>Bacillati</taxon>
        <taxon>Actinomycetota</taxon>
        <taxon>Actinomycetes</taxon>
        <taxon>Micrococcales</taxon>
        <taxon>Micrococcaceae</taxon>
        <taxon>Nesterenkonia</taxon>
    </lineage>
</organism>
<dbReference type="RefSeq" id="WP_232301657.1">
    <property type="nucleotide sequence ID" value="NZ_BAAAKT010000001.1"/>
</dbReference>
<dbReference type="GO" id="GO:0047632">
    <property type="term" value="F:agmatine deiminase activity"/>
    <property type="evidence" value="ECO:0007669"/>
    <property type="project" value="UniProtKB-EC"/>
</dbReference>
<keyword evidence="1 3" id="KW-0378">Hydrolase</keyword>
<evidence type="ECO:0000313" key="4">
    <source>
        <dbReference type="Proteomes" id="UP000546252"/>
    </source>
</evidence>
<comment type="caution">
    <text evidence="3">The sequence shown here is derived from an EMBL/GenBank/DDBJ whole genome shotgun (WGS) entry which is preliminary data.</text>
</comment>
<name>A0A839FJZ5_9MICC</name>